<dbReference type="Proteomes" id="UP000663881">
    <property type="component" value="Unassembled WGS sequence"/>
</dbReference>
<comment type="caution">
    <text evidence="1">The sequence shown here is derived from an EMBL/GenBank/DDBJ whole genome shotgun (WGS) entry which is preliminary data.</text>
</comment>
<name>A0A820RLP8_9BILA</name>
<proteinExistence type="predicted"/>
<protein>
    <submittedName>
        <fullName evidence="1">Uncharacterized protein</fullName>
    </submittedName>
</protein>
<evidence type="ECO:0000313" key="2">
    <source>
        <dbReference type="Proteomes" id="UP000663881"/>
    </source>
</evidence>
<sequence length="133" mass="15816">FDMVCMFYEHRRNETISVTLNASLDLYDESTISKISQRFHSLLKQLFLFPNSQINKPIYEFSLSLSDEKLLMKIMNNTQTLFPSLTCFHHKLTNQVLKYSQKISVELDDQSLTYAELSYYTQILSIKYYYHET</sequence>
<organism evidence="1 2">
    <name type="scientific">Adineta steineri</name>
    <dbReference type="NCBI Taxonomy" id="433720"/>
    <lineage>
        <taxon>Eukaryota</taxon>
        <taxon>Metazoa</taxon>
        <taxon>Spiralia</taxon>
        <taxon>Gnathifera</taxon>
        <taxon>Rotifera</taxon>
        <taxon>Eurotatoria</taxon>
        <taxon>Bdelloidea</taxon>
        <taxon>Adinetida</taxon>
        <taxon>Adinetidae</taxon>
        <taxon>Adineta</taxon>
    </lineage>
</organism>
<dbReference type="AlphaFoldDB" id="A0A820RLP8"/>
<feature type="non-terminal residue" evidence="1">
    <location>
        <position position="1"/>
    </location>
</feature>
<accession>A0A820RLP8</accession>
<evidence type="ECO:0000313" key="1">
    <source>
        <dbReference type="EMBL" id="CAF4441232.1"/>
    </source>
</evidence>
<gene>
    <name evidence="1" type="ORF">OKA104_LOCUS53642</name>
</gene>
<dbReference type="EMBL" id="CAJOAY010033839">
    <property type="protein sequence ID" value="CAF4441232.1"/>
    <property type="molecule type" value="Genomic_DNA"/>
</dbReference>
<reference evidence="1" key="1">
    <citation type="submission" date="2021-02" db="EMBL/GenBank/DDBJ databases">
        <authorList>
            <person name="Nowell W R."/>
        </authorList>
    </citation>
    <scope>NUCLEOTIDE SEQUENCE</scope>
</reference>